<evidence type="ECO:0000313" key="2">
    <source>
        <dbReference type="Proteomes" id="UP000179076"/>
    </source>
</evidence>
<accession>A0A1F6V4L0</accession>
<dbReference type="EMBL" id="MFSP01000136">
    <property type="protein sequence ID" value="OGI64384.1"/>
    <property type="molecule type" value="Genomic_DNA"/>
</dbReference>
<evidence type="ECO:0000313" key="1">
    <source>
        <dbReference type="EMBL" id="OGI64384.1"/>
    </source>
</evidence>
<gene>
    <name evidence="1" type="ORF">A2W18_12865</name>
</gene>
<dbReference type="Gene3D" id="3.30.450.150">
    <property type="entry name" value="Haem-degrading domain"/>
    <property type="match status" value="1"/>
</dbReference>
<dbReference type="Proteomes" id="UP000179076">
    <property type="component" value="Unassembled WGS sequence"/>
</dbReference>
<evidence type="ECO:0008006" key="3">
    <source>
        <dbReference type="Google" id="ProtNLM"/>
    </source>
</evidence>
<name>A0A1F6V4L0_9PROT</name>
<dbReference type="SUPFAM" id="SSF143744">
    <property type="entry name" value="GlcG-like"/>
    <property type="match status" value="1"/>
</dbReference>
<dbReference type="PANTHER" id="PTHR34309">
    <property type="entry name" value="SLR1406 PROTEIN"/>
    <property type="match status" value="1"/>
</dbReference>
<sequence>MSVRKSLNLTVAKQLAAAAEEEATKNKWNVVIALVDAGGHLIYLQRIDNTQHGSIDIAIQKAQTAAAFKRPTKAFEDGLASGRTGLLRLNVLPLEGGVPLIVGGEVVGAVGVSGLTSQQDGMVAKAAADALAKLAGG</sequence>
<reference evidence="1 2" key="1">
    <citation type="journal article" date="2016" name="Nat. Commun.">
        <title>Thousands of microbial genomes shed light on interconnected biogeochemical processes in an aquifer system.</title>
        <authorList>
            <person name="Anantharaman K."/>
            <person name="Brown C.T."/>
            <person name="Hug L.A."/>
            <person name="Sharon I."/>
            <person name="Castelle C.J."/>
            <person name="Probst A.J."/>
            <person name="Thomas B.C."/>
            <person name="Singh A."/>
            <person name="Wilkins M.J."/>
            <person name="Karaoz U."/>
            <person name="Brodie E.L."/>
            <person name="Williams K.H."/>
            <person name="Hubbard S.S."/>
            <person name="Banfield J.F."/>
        </authorList>
    </citation>
    <scope>NUCLEOTIDE SEQUENCE [LARGE SCALE GENOMIC DNA]</scope>
</reference>
<dbReference type="InterPro" id="IPR052517">
    <property type="entry name" value="GlcG_carb_metab_protein"/>
</dbReference>
<organism evidence="1 2">
    <name type="scientific">Candidatus Muproteobacteria bacterium RBG_16_60_9</name>
    <dbReference type="NCBI Taxonomy" id="1817755"/>
    <lineage>
        <taxon>Bacteria</taxon>
        <taxon>Pseudomonadati</taxon>
        <taxon>Pseudomonadota</taxon>
        <taxon>Candidatus Muproteobacteria</taxon>
    </lineage>
</organism>
<dbReference type="InterPro" id="IPR038084">
    <property type="entry name" value="PduO/GlcC-like_sf"/>
</dbReference>
<dbReference type="AlphaFoldDB" id="A0A1F6V4L0"/>
<protein>
    <recommendedName>
        <fullName evidence="3">Heme-binding protein</fullName>
    </recommendedName>
</protein>
<comment type="caution">
    <text evidence="1">The sequence shown here is derived from an EMBL/GenBank/DDBJ whole genome shotgun (WGS) entry which is preliminary data.</text>
</comment>
<dbReference type="Pfam" id="PF03928">
    <property type="entry name" value="HbpS-like"/>
    <property type="match status" value="1"/>
</dbReference>
<dbReference type="InterPro" id="IPR005624">
    <property type="entry name" value="PduO/GlcC-like"/>
</dbReference>
<proteinExistence type="predicted"/>
<dbReference type="PANTHER" id="PTHR34309:SF1">
    <property type="entry name" value="PROTEIN GLCG"/>
    <property type="match status" value="1"/>
</dbReference>